<evidence type="ECO:0000313" key="6">
    <source>
        <dbReference type="WBParaSite" id="PSAMB.scaffold899size38983.g9652.t1"/>
    </source>
</evidence>
<evidence type="ECO:0000259" key="4">
    <source>
        <dbReference type="Pfam" id="PF19337"/>
    </source>
</evidence>
<dbReference type="InterPro" id="IPR045806">
    <property type="entry name" value="BAMBI_C"/>
</dbReference>
<keyword evidence="5" id="KW-1185">Reference proteome</keyword>
<keyword evidence="2" id="KW-0732">Signal</keyword>
<keyword evidence="1" id="KW-1133">Transmembrane helix</keyword>
<evidence type="ECO:0000256" key="1">
    <source>
        <dbReference type="SAM" id="Phobius"/>
    </source>
</evidence>
<accession>A0A914XLA3</accession>
<dbReference type="Pfam" id="PF19337">
    <property type="entry name" value="BAMBI_C"/>
    <property type="match status" value="1"/>
</dbReference>
<dbReference type="InterPro" id="IPR045860">
    <property type="entry name" value="Snake_toxin-like_sf"/>
</dbReference>
<evidence type="ECO:0000256" key="2">
    <source>
        <dbReference type="SAM" id="SignalP"/>
    </source>
</evidence>
<reference evidence="6" key="1">
    <citation type="submission" date="2022-11" db="UniProtKB">
        <authorList>
            <consortium name="WormBaseParasite"/>
        </authorList>
    </citation>
    <scope>IDENTIFICATION</scope>
</reference>
<proteinExistence type="predicted"/>
<name>A0A914XLA3_9BILA</name>
<dbReference type="Gene3D" id="2.10.60.10">
    <property type="entry name" value="CD59"/>
    <property type="match status" value="1"/>
</dbReference>
<dbReference type="CDD" id="cd23576">
    <property type="entry name" value="TFP_LU_ECD_BAMBI"/>
    <property type="match status" value="1"/>
</dbReference>
<protein>
    <submittedName>
        <fullName evidence="6">BMP and activin membrane-bound inhibitor homolog</fullName>
    </submittedName>
</protein>
<feature type="domain" description="BMP and activin membrane-bound inhibitor C-terminal" evidence="4">
    <location>
        <begin position="154"/>
        <end position="208"/>
    </location>
</feature>
<dbReference type="WBParaSite" id="PSAMB.scaffold899size38983.g9652.t1">
    <property type="protein sequence ID" value="PSAMB.scaffold899size38983.g9652.t1"/>
    <property type="gene ID" value="PSAMB.scaffold899size38983.g9652"/>
</dbReference>
<keyword evidence="1" id="KW-0812">Transmembrane</keyword>
<evidence type="ECO:0000313" key="5">
    <source>
        <dbReference type="Proteomes" id="UP000887566"/>
    </source>
</evidence>
<keyword evidence="1" id="KW-0472">Membrane</keyword>
<feature type="domain" description="BMP and activin membrane-bound inhibitor N-terminal" evidence="3">
    <location>
        <begin position="24"/>
        <end position="122"/>
    </location>
</feature>
<organism evidence="5 6">
    <name type="scientific">Plectus sambesii</name>
    <dbReference type="NCBI Taxonomy" id="2011161"/>
    <lineage>
        <taxon>Eukaryota</taxon>
        <taxon>Metazoa</taxon>
        <taxon>Ecdysozoa</taxon>
        <taxon>Nematoda</taxon>
        <taxon>Chromadorea</taxon>
        <taxon>Plectida</taxon>
        <taxon>Plectina</taxon>
        <taxon>Plectoidea</taxon>
        <taxon>Plectidae</taxon>
        <taxon>Plectus</taxon>
    </lineage>
</organism>
<dbReference type="AlphaFoldDB" id="A0A914XLA3"/>
<sequence length="235" mass="26117">MDARMMLSSLYALLLAISSAYGIELRCYCNLPACVNNAYMCKSNIGCFQELADQSQSDSRIGCLELLPSTESYVCLRLSPFVDQSRSQAVKKQINKRSLTDGAKKSEKTLVRCCREDMCNYVAQLQPELSISVRDPSPAEANDRTSVSRYSSWSDSQWFRLVVIAVPIAGGVILLVLIVFACALLKASEPKTADHHLLVDIEHSLSLPHRTRPKETALIFTERHAVPSVTVAFRD</sequence>
<feature type="signal peptide" evidence="2">
    <location>
        <begin position="1"/>
        <end position="22"/>
    </location>
</feature>
<evidence type="ECO:0000259" key="3">
    <source>
        <dbReference type="Pfam" id="PF06211"/>
    </source>
</evidence>
<dbReference type="Proteomes" id="UP000887566">
    <property type="component" value="Unplaced"/>
</dbReference>
<feature type="chain" id="PRO_5037403412" evidence="2">
    <location>
        <begin position="23"/>
        <end position="235"/>
    </location>
</feature>
<feature type="transmembrane region" description="Helical" evidence="1">
    <location>
        <begin position="158"/>
        <end position="185"/>
    </location>
</feature>
<dbReference type="Pfam" id="PF06211">
    <property type="entry name" value="BAMBI"/>
    <property type="match status" value="1"/>
</dbReference>
<dbReference type="InterPro" id="IPR045807">
    <property type="entry name" value="BAMBI_N"/>
</dbReference>